<evidence type="ECO:0000256" key="1">
    <source>
        <dbReference type="SAM" id="MobiDB-lite"/>
    </source>
</evidence>
<gene>
    <name evidence="2" type="ordered locus">BURPS1710b_A1821</name>
</gene>
<evidence type="ECO:0000313" key="2">
    <source>
        <dbReference type="EMBL" id="ABA52388.1"/>
    </source>
</evidence>
<dbReference type="EnsemblBacteria" id="ABA52388">
    <property type="protein sequence ID" value="ABA52388"/>
    <property type="gene ID" value="BURPS1710b_A1821"/>
</dbReference>
<accession>Q3JHH6</accession>
<organism evidence="2 3">
    <name type="scientific">Burkholderia pseudomallei (strain 1710b)</name>
    <dbReference type="NCBI Taxonomy" id="320372"/>
    <lineage>
        <taxon>Bacteria</taxon>
        <taxon>Pseudomonadati</taxon>
        <taxon>Pseudomonadota</taxon>
        <taxon>Betaproteobacteria</taxon>
        <taxon>Burkholderiales</taxon>
        <taxon>Burkholderiaceae</taxon>
        <taxon>Burkholderia</taxon>
        <taxon>pseudomallei group</taxon>
    </lineage>
</organism>
<feature type="region of interest" description="Disordered" evidence="1">
    <location>
        <begin position="1046"/>
        <end position="1065"/>
    </location>
</feature>
<evidence type="ECO:0000313" key="3">
    <source>
        <dbReference type="Proteomes" id="UP000002700"/>
    </source>
</evidence>
<dbReference type="Proteomes" id="UP000002700">
    <property type="component" value="Chromosome II"/>
</dbReference>
<feature type="compositionally biased region" description="Basic residues" evidence="1">
    <location>
        <begin position="1053"/>
        <end position="1065"/>
    </location>
</feature>
<feature type="compositionally biased region" description="Basic residues" evidence="1">
    <location>
        <begin position="421"/>
        <end position="432"/>
    </location>
</feature>
<dbReference type="KEGG" id="bpm:BURPS1710b_A1821"/>
<proteinExistence type="predicted"/>
<protein>
    <submittedName>
        <fullName evidence="2">Uncharacterized protein</fullName>
    </submittedName>
</protein>
<sequence length="1065" mass="120858">MLRGWRSAPSWRDARRAGAGRRPPYPATQDPGRRMFDAGDRRALASPQGDEDAAPCANRFRFRSTCKGARMRAAGASGADCRFARCAPRERRASCITPHASHRDAHVLDHDVIVDPVVRALAAEARLLDAAERRDLVRDDSGVDADHPVFERLGHAPHAADVAAVEVRGEAELGVVRVADRFFLGREPEQRRERAERFLLRDLHVGRDARQHGRLEEAVAERVALAARRHARALVERVGDVRFDLAHRRAVDERALHDAGLGAGPDLQLRDGRGQLLGERVVDLLVHVEAVRADAGLPAVAVLRCDRALDGRIEIRVVEHDERRVAAELERHLLDRRRALRHQQASDRRRAGERQLAHDRVRREFAADRLRLARDDAEHAGRHARALGEHRHRERRERRGLGRLHDDRATGRERRADLARDHRRREVPRRDRRAHAHRLLRHDDPLVGGGRRDRIAVHALAFLGEPFEERRRIADLALCLGERLALLGRQDQREIVRVRDHQIVPLAQDRRALLRGLLAPRGPRGVRRVDRAARLGRAHRGHRADQRARRRVADLERRAAVGGLPFARDERALAQQRGIFQCKGFVSCSHQCRPYPETIGAARARAAKDSGGHAHRFPQHALENAERFVEHGILDGERKQETYHVRVDAADEQQQPALERERLHALRERGIGRARVRIDEFRGDHRARAAHVDDLRQLGAQRGELRLQLVAEHGRALGELLLVDHVEHRVRGGHGERIARVRAAQAARRGRVHHVRAADDARQRHPAREALRDRHQVGRDVVVLHREQLARAREARLHFVGDEENAVRVAQLAQRAHELGGRRVEAAFALHRLEDDRGDALRIDVGLEQRFDGRDRIGARHAVQRVRVRRVEHVARERAEADLVRRDLAGERHAHHRAAVEAARERDHARPAGVGARDLHRVLDRFRARREERGLLRLRDRRARVDLLGELDVRRVRHDLIRGMRELPELVGDRLHDPRMAMARVQDRDAGREIDEAAALDIPQLGVLGACRVEIAHHADATRRRGVLAGVQIGIVHSRLSSGFGCAGGDGRRRARRPACASKRL</sequence>
<reference evidence="2 3" key="1">
    <citation type="submission" date="2005-09" db="EMBL/GenBank/DDBJ databases">
        <authorList>
            <person name="Woods D.E."/>
            <person name="Nierman W.C."/>
        </authorList>
    </citation>
    <scope>NUCLEOTIDE SEQUENCE [LARGE SCALE GENOMIC DNA]</scope>
    <source>
        <strain evidence="2 3">1710b</strain>
    </source>
</reference>
<feature type="region of interest" description="Disordered" evidence="1">
    <location>
        <begin position="377"/>
        <end position="432"/>
    </location>
</feature>
<name>Q3JHH6_BURP1</name>
<dbReference type="EMBL" id="CP000125">
    <property type="protein sequence ID" value="ABA52388.1"/>
    <property type="molecule type" value="Genomic_DNA"/>
</dbReference>
<dbReference type="HOGENOM" id="CLU_288496_0_0_4"/>
<feature type="compositionally biased region" description="Basic and acidic residues" evidence="1">
    <location>
        <begin position="377"/>
        <end position="420"/>
    </location>
</feature>
<feature type="region of interest" description="Disordered" evidence="1">
    <location>
        <begin position="1"/>
        <end position="35"/>
    </location>
</feature>
<dbReference type="AlphaFoldDB" id="Q3JHH6"/>